<evidence type="ECO:0000256" key="1">
    <source>
        <dbReference type="ARBA" id="ARBA00001968"/>
    </source>
</evidence>
<dbReference type="GO" id="GO:0047429">
    <property type="term" value="F:nucleoside triphosphate diphosphatase activity"/>
    <property type="evidence" value="ECO:0007669"/>
    <property type="project" value="UniProtKB-EC"/>
</dbReference>
<proteinExistence type="inferred from homology"/>
<evidence type="ECO:0000313" key="6">
    <source>
        <dbReference type="Proteomes" id="UP000555728"/>
    </source>
</evidence>
<keyword evidence="2 4" id="KW-0378">Hydrolase</keyword>
<dbReference type="HAMAP" id="MF_00528">
    <property type="entry name" value="Maf"/>
    <property type="match status" value="1"/>
</dbReference>
<name>A0A7W6S346_9PROT</name>
<keyword evidence="4" id="KW-0963">Cytoplasm</keyword>
<dbReference type="PIRSF" id="PIRSF006305">
    <property type="entry name" value="Maf"/>
    <property type="match status" value="1"/>
</dbReference>
<dbReference type="InterPro" id="IPR003697">
    <property type="entry name" value="Maf-like"/>
</dbReference>
<dbReference type="SUPFAM" id="SSF52972">
    <property type="entry name" value="ITPase-like"/>
    <property type="match status" value="1"/>
</dbReference>
<comment type="similarity">
    <text evidence="4">Belongs to the Maf family.</text>
</comment>
<reference evidence="5 6" key="1">
    <citation type="submission" date="2020-08" db="EMBL/GenBank/DDBJ databases">
        <title>Genome sequencing of Purple Non-Sulfur Bacteria from various extreme environments.</title>
        <authorList>
            <person name="Mayer M."/>
        </authorList>
    </citation>
    <scope>NUCLEOTIDE SEQUENCE [LARGE SCALE GENOMIC DNA]</scope>
    <source>
        <strain evidence="5 6">JA135</strain>
    </source>
</reference>
<dbReference type="InterPro" id="IPR029001">
    <property type="entry name" value="ITPase-like_fam"/>
</dbReference>
<comment type="caution">
    <text evidence="4">Lacks conserved residue(s) required for the propagation of feature annotation.</text>
</comment>
<dbReference type="GO" id="GO:0009117">
    <property type="term" value="P:nucleotide metabolic process"/>
    <property type="evidence" value="ECO:0007669"/>
    <property type="project" value="UniProtKB-KW"/>
</dbReference>
<dbReference type="PANTHER" id="PTHR43213">
    <property type="entry name" value="BIFUNCTIONAL DTTP/UTP PYROPHOSPHATASE/METHYLTRANSFERASE PROTEIN-RELATED"/>
    <property type="match status" value="1"/>
</dbReference>
<comment type="cofactor">
    <cofactor evidence="1 4">
        <name>a divalent metal cation</name>
        <dbReference type="ChEBI" id="CHEBI:60240"/>
    </cofactor>
</comment>
<dbReference type="AlphaFoldDB" id="A0A7W6S346"/>
<dbReference type="EMBL" id="JACIGI010000033">
    <property type="protein sequence ID" value="MBB4287304.1"/>
    <property type="molecule type" value="Genomic_DNA"/>
</dbReference>
<evidence type="ECO:0000256" key="2">
    <source>
        <dbReference type="ARBA" id="ARBA00022801"/>
    </source>
</evidence>
<feature type="active site" description="Proton acceptor" evidence="4">
    <location>
        <position position="87"/>
    </location>
</feature>
<gene>
    <name evidence="5" type="ORF">GGD88_003051</name>
</gene>
<evidence type="ECO:0000256" key="3">
    <source>
        <dbReference type="ARBA" id="ARBA00023080"/>
    </source>
</evidence>
<comment type="catalytic activity">
    <reaction evidence="4">
        <text>a ribonucleoside 5'-triphosphate + H2O = a ribonucleoside 5'-phosphate + diphosphate + H(+)</text>
        <dbReference type="Rhea" id="RHEA:23996"/>
        <dbReference type="ChEBI" id="CHEBI:15377"/>
        <dbReference type="ChEBI" id="CHEBI:15378"/>
        <dbReference type="ChEBI" id="CHEBI:33019"/>
        <dbReference type="ChEBI" id="CHEBI:58043"/>
        <dbReference type="ChEBI" id="CHEBI:61557"/>
        <dbReference type="EC" id="3.6.1.9"/>
    </reaction>
</comment>
<evidence type="ECO:0000313" key="5">
    <source>
        <dbReference type="EMBL" id="MBB4287304.1"/>
    </source>
</evidence>
<keyword evidence="6" id="KW-1185">Reference proteome</keyword>
<dbReference type="RefSeq" id="WP_343056388.1">
    <property type="nucleotide sequence ID" value="NZ_JACIGI010000033.1"/>
</dbReference>
<dbReference type="Gene3D" id="3.90.950.10">
    <property type="match status" value="1"/>
</dbReference>
<comment type="function">
    <text evidence="4">Nucleoside triphosphate pyrophosphatase. May have a dual role in cell division arrest and in preventing the incorporation of modified nucleotides into cellular nucleic acids.</text>
</comment>
<dbReference type="Pfam" id="PF02545">
    <property type="entry name" value="Maf"/>
    <property type="match status" value="1"/>
</dbReference>
<sequence>MTAVPLAGSGDAPPLVLASGSATRRSLLEAAGVPLAAIETPAVDEAAVRESLRADGADAARAAETLAELKAMRVARRHPGALVLGADQILETGDRGPSDWLEKPADRAAAEAQLRHLRGTTHRLVSVAVLVRDGTRIWHAADTARLTMRPFSDAFLACYLDAMGDAVSHSVGGYQLEGLGAHLFARVTGDVFTILGLPLLPLLEMLRAHGVVRA</sequence>
<accession>A0A7W6S346</accession>
<organism evidence="5 6">
    <name type="scientific">Roseospira goensis</name>
    <dbReference type="NCBI Taxonomy" id="391922"/>
    <lineage>
        <taxon>Bacteria</taxon>
        <taxon>Pseudomonadati</taxon>
        <taxon>Pseudomonadota</taxon>
        <taxon>Alphaproteobacteria</taxon>
        <taxon>Rhodospirillales</taxon>
        <taxon>Rhodospirillaceae</taxon>
        <taxon>Roseospira</taxon>
    </lineage>
</organism>
<dbReference type="GO" id="GO:0005737">
    <property type="term" value="C:cytoplasm"/>
    <property type="evidence" value="ECO:0007669"/>
    <property type="project" value="UniProtKB-SubCell"/>
</dbReference>
<comment type="catalytic activity">
    <reaction evidence="4">
        <text>a 2'-deoxyribonucleoside 5'-triphosphate + H2O = a 2'-deoxyribonucleoside 5'-phosphate + diphosphate + H(+)</text>
        <dbReference type="Rhea" id="RHEA:44644"/>
        <dbReference type="ChEBI" id="CHEBI:15377"/>
        <dbReference type="ChEBI" id="CHEBI:15378"/>
        <dbReference type="ChEBI" id="CHEBI:33019"/>
        <dbReference type="ChEBI" id="CHEBI:61560"/>
        <dbReference type="ChEBI" id="CHEBI:65317"/>
        <dbReference type="EC" id="3.6.1.9"/>
    </reaction>
</comment>
<dbReference type="EC" id="3.6.1.9" evidence="4"/>
<dbReference type="Proteomes" id="UP000555728">
    <property type="component" value="Unassembled WGS sequence"/>
</dbReference>
<evidence type="ECO:0000256" key="4">
    <source>
        <dbReference type="HAMAP-Rule" id="MF_00528"/>
    </source>
</evidence>
<comment type="caution">
    <text evidence="5">The sequence shown here is derived from an EMBL/GenBank/DDBJ whole genome shotgun (WGS) entry which is preliminary data.</text>
</comment>
<keyword evidence="3 4" id="KW-0546">Nucleotide metabolism</keyword>
<dbReference type="PANTHER" id="PTHR43213:SF5">
    <property type="entry name" value="BIFUNCTIONAL DTTP_UTP PYROPHOSPHATASE_METHYLTRANSFERASE PROTEIN-RELATED"/>
    <property type="match status" value="1"/>
</dbReference>
<protein>
    <recommendedName>
        <fullName evidence="4">Nucleoside triphosphate pyrophosphatase</fullName>
        <ecNumber evidence="4">3.6.1.9</ecNumber>
    </recommendedName>
    <alternativeName>
        <fullName evidence="4">Nucleotide pyrophosphatase</fullName>
        <shortName evidence="4">Nucleotide PPase</shortName>
    </alternativeName>
</protein>
<comment type="subcellular location">
    <subcellularLocation>
        <location evidence="4">Cytoplasm</location>
    </subcellularLocation>
</comment>